<dbReference type="InterPro" id="IPR002669">
    <property type="entry name" value="UreD"/>
</dbReference>
<dbReference type="AlphaFoldDB" id="A0A1H2B8U7"/>
<dbReference type="GO" id="GO:0016151">
    <property type="term" value="F:nickel cation binding"/>
    <property type="evidence" value="ECO:0007669"/>
    <property type="project" value="UniProtKB-UniRule"/>
</dbReference>
<evidence type="ECO:0000256" key="2">
    <source>
        <dbReference type="ARBA" id="ARBA00023186"/>
    </source>
</evidence>
<comment type="similarity">
    <text evidence="1 3">Belongs to the UreD family.</text>
</comment>
<accession>A0A1H2B8U7</accession>
<keyword evidence="3" id="KW-0963">Cytoplasm</keyword>
<dbReference type="GO" id="GO:0005737">
    <property type="term" value="C:cytoplasm"/>
    <property type="evidence" value="ECO:0007669"/>
    <property type="project" value="UniProtKB-SubCell"/>
</dbReference>
<keyword evidence="3" id="KW-0996">Nickel insertion</keyword>
<sequence>MQSLPLSCSGFDAGRAAEVLLVAELAGGRTVLRRQHVGYPFHITRAFQLDRMRPDLATLYLQSASGGLYAADRLTLDLTVGAGAALNLTTQASTVVHDGRGEGAMMRQSVTVKDHAFCAIISDPYVLFPGADLHIGTIATVAVDGILIMAEGFAVHDPHHRGGTFARFSTETRIMRPDGKRVVVDRGSVRGSDLSGTCDALGGMSAACSVLVIAPLERLADIAEIEAAADGCGCLAGVTAAPSQAGLAMRLLAPDGGTLVRGIEVVFHVASRAALGVDLAPRRK</sequence>
<comment type="subunit">
    <text evidence="3">UreD, UreF and UreG form a complex that acts as a GTP-hydrolysis-dependent molecular chaperone, activating the urease apoprotein by helping to assemble the nickel containing metallocenter of UreC. The UreE protein probably delivers the nickel.</text>
</comment>
<dbReference type="Pfam" id="PF01774">
    <property type="entry name" value="UreD"/>
    <property type="match status" value="1"/>
</dbReference>
<evidence type="ECO:0000256" key="1">
    <source>
        <dbReference type="ARBA" id="ARBA00007177"/>
    </source>
</evidence>
<dbReference type="Proteomes" id="UP000243904">
    <property type="component" value="Chromosome I"/>
</dbReference>
<keyword evidence="2 3" id="KW-0143">Chaperone</keyword>
<name>A0A1H2B8U7_9BRAD</name>
<gene>
    <name evidence="3" type="primary">ureD</name>
    <name evidence="4" type="ORF">SAMN05444158_6904</name>
</gene>
<dbReference type="PANTHER" id="PTHR33643">
    <property type="entry name" value="UREASE ACCESSORY PROTEIN D"/>
    <property type="match status" value="1"/>
</dbReference>
<reference evidence="5" key="1">
    <citation type="submission" date="2016-10" db="EMBL/GenBank/DDBJ databases">
        <authorList>
            <person name="Varghese N."/>
            <person name="Submissions S."/>
        </authorList>
    </citation>
    <scope>NUCLEOTIDE SEQUENCE [LARGE SCALE GENOMIC DNA]</scope>
    <source>
        <strain evidence="5">GAS369</strain>
    </source>
</reference>
<proteinExistence type="inferred from homology"/>
<dbReference type="PANTHER" id="PTHR33643:SF1">
    <property type="entry name" value="UREASE ACCESSORY PROTEIN D"/>
    <property type="match status" value="1"/>
</dbReference>
<protein>
    <recommendedName>
        <fullName evidence="3">Urease accessory protein UreD</fullName>
    </recommendedName>
</protein>
<dbReference type="EMBL" id="LT629750">
    <property type="protein sequence ID" value="SDT54482.1"/>
    <property type="molecule type" value="Genomic_DNA"/>
</dbReference>
<evidence type="ECO:0000313" key="4">
    <source>
        <dbReference type="EMBL" id="SDT54482.1"/>
    </source>
</evidence>
<organism evidence="4 5">
    <name type="scientific">Bradyrhizobium canariense</name>
    <dbReference type="NCBI Taxonomy" id="255045"/>
    <lineage>
        <taxon>Bacteria</taxon>
        <taxon>Pseudomonadati</taxon>
        <taxon>Pseudomonadota</taxon>
        <taxon>Alphaproteobacteria</taxon>
        <taxon>Hyphomicrobiales</taxon>
        <taxon>Nitrobacteraceae</taxon>
        <taxon>Bradyrhizobium</taxon>
    </lineage>
</organism>
<evidence type="ECO:0000256" key="3">
    <source>
        <dbReference type="HAMAP-Rule" id="MF_01384"/>
    </source>
</evidence>
<evidence type="ECO:0000313" key="5">
    <source>
        <dbReference type="Proteomes" id="UP000243904"/>
    </source>
</evidence>
<keyword evidence="5" id="KW-1185">Reference proteome</keyword>
<comment type="function">
    <text evidence="3">Required for maturation of urease via the functional incorporation of the urease nickel metallocenter.</text>
</comment>
<dbReference type="RefSeq" id="WP_146690499.1">
    <property type="nucleotide sequence ID" value="NZ_LT629750.1"/>
</dbReference>
<dbReference type="HAMAP" id="MF_01384">
    <property type="entry name" value="UreD"/>
    <property type="match status" value="1"/>
</dbReference>
<comment type="subcellular location">
    <subcellularLocation>
        <location evidence="3">Cytoplasm</location>
    </subcellularLocation>
</comment>